<organism evidence="1 2">
    <name type="scientific">Ambrosiozyma monospora</name>
    <name type="common">Yeast</name>
    <name type="synonym">Endomycopsis monosporus</name>
    <dbReference type="NCBI Taxonomy" id="43982"/>
    <lineage>
        <taxon>Eukaryota</taxon>
        <taxon>Fungi</taxon>
        <taxon>Dikarya</taxon>
        <taxon>Ascomycota</taxon>
        <taxon>Saccharomycotina</taxon>
        <taxon>Pichiomycetes</taxon>
        <taxon>Pichiales</taxon>
        <taxon>Pichiaceae</taxon>
        <taxon>Ambrosiozyma</taxon>
    </lineage>
</organism>
<sequence>MMKLLPFLDPVQERHPNPNSKTTPIVSTITTAPTISTSDHHHSTTQSQQHTSLQYPTQPTTPTIKPTTKSNLTTKSTPNLNPTNKSNPTIKPTPNPTLNPIPISPATNTATIHKQRKTISSRARASWRQIPYSETM</sequence>
<dbReference type="Proteomes" id="UP001165064">
    <property type="component" value="Unassembled WGS sequence"/>
</dbReference>
<protein>
    <submittedName>
        <fullName evidence="1">Unnamed protein product</fullName>
    </submittedName>
</protein>
<name>A0ACB5UBG1_AMBMO</name>
<accession>A0ACB5UBG1</accession>
<reference evidence="1" key="1">
    <citation type="submission" date="2023-04" db="EMBL/GenBank/DDBJ databases">
        <title>Ambrosiozyma monospora NBRC 10751.</title>
        <authorList>
            <person name="Ichikawa N."/>
            <person name="Sato H."/>
            <person name="Tonouchi N."/>
        </authorList>
    </citation>
    <scope>NUCLEOTIDE SEQUENCE</scope>
    <source>
        <strain evidence="1">NBRC 10751</strain>
    </source>
</reference>
<dbReference type="EMBL" id="BSXS01015229">
    <property type="protein sequence ID" value="GMF06504.1"/>
    <property type="molecule type" value="Genomic_DNA"/>
</dbReference>
<evidence type="ECO:0000313" key="2">
    <source>
        <dbReference type="Proteomes" id="UP001165064"/>
    </source>
</evidence>
<gene>
    <name evidence="1" type="ORF">Amon02_001271100</name>
</gene>
<proteinExistence type="predicted"/>
<keyword evidence="2" id="KW-1185">Reference proteome</keyword>
<comment type="caution">
    <text evidence="1">The sequence shown here is derived from an EMBL/GenBank/DDBJ whole genome shotgun (WGS) entry which is preliminary data.</text>
</comment>
<evidence type="ECO:0000313" key="1">
    <source>
        <dbReference type="EMBL" id="GMF06504.1"/>
    </source>
</evidence>